<dbReference type="InterPro" id="IPR036388">
    <property type="entry name" value="WH-like_DNA-bd_sf"/>
</dbReference>
<protein>
    <submittedName>
        <fullName evidence="5">LuxR family transcriptional regulator, maltose regulon positive regulatory protein</fullName>
    </submittedName>
</protein>
<proteinExistence type="predicted"/>
<keyword evidence="3" id="KW-0804">Transcription</keyword>
<dbReference type="GO" id="GO:0006355">
    <property type="term" value="P:regulation of DNA-templated transcription"/>
    <property type="evidence" value="ECO:0007669"/>
    <property type="project" value="InterPro"/>
</dbReference>
<dbReference type="PRINTS" id="PR00038">
    <property type="entry name" value="HTHLUXR"/>
</dbReference>
<feature type="domain" description="HTH luxR-type" evidence="4">
    <location>
        <begin position="5"/>
        <end position="70"/>
    </location>
</feature>
<dbReference type="CDD" id="cd06170">
    <property type="entry name" value="LuxR_C_like"/>
    <property type="match status" value="1"/>
</dbReference>
<dbReference type="PANTHER" id="PTHR44688">
    <property type="entry name" value="DNA-BINDING TRANSCRIPTIONAL ACTIVATOR DEVR_DOSR"/>
    <property type="match status" value="1"/>
</dbReference>
<dbReference type="PROSITE" id="PS50043">
    <property type="entry name" value="HTH_LUXR_2"/>
    <property type="match status" value="1"/>
</dbReference>
<evidence type="ECO:0000256" key="2">
    <source>
        <dbReference type="ARBA" id="ARBA00023125"/>
    </source>
</evidence>
<keyword evidence="2" id="KW-0238">DNA-binding</keyword>
<evidence type="ECO:0000256" key="1">
    <source>
        <dbReference type="ARBA" id="ARBA00023015"/>
    </source>
</evidence>
<organism evidence="5 6">
    <name type="scientific">Amycolatopsis pretoriensis</name>
    <dbReference type="NCBI Taxonomy" id="218821"/>
    <lineage>
        <taxon>Bacteria</taxon>
        <taxon>Bacillati</taxon>
        <taxon>Actinomycetota</taxon>
        <taxon>Actinomycetes</taxon>
        <taxon>Pseudonocardiales</taxon>
        <taxon>Pseudonocardiaceae</taxon>
        <taxon>Amycolatopsis</taxon>
    </lineage>
</organism>
<sequence>MNDGVFERVERLSRREREIFGLLGNGLSNRGIARRLEISESTVKFHVSNVLIKLRVESRLQAGSVACLLLARPAPPGLP</sequence>
<keyword evidence="1" id="KW-0805">Transcription regulation</keyword>
<dbReference type="AlphaFoldDB" id="A0A1H5QJ88"/>
<evidence type="ECO:0000256" key="3">
    <source>
        <dbReference type="ARBA" id="ARBA00023163"/>
    </source>
</evidence>
<dbReference type="PANTHER" id="PTHR44688:SF16">
    <property type="entry name" value="DNA-BINDING TRANSCRIPTIONAL ACTIVATOR DEVR_DOSR"/>
    <property type="match status" value="1"/>
</dbReference>
<keyword evidence="6" id="KW-1185">Reference proteome</keyword>
<dbReference type="OrthoDB" id="3171430at2"/>
<evidence type="ECO:0000259" key="4">
    <source>
        <dbReference type="PROSITE" id="PS50043"/>
    </source>
</evidence>
<dbReference type="GO" id="GO:0003677">
    <property type="term" value="F:DNA binding"/>
    <property type="evidence" value="ECO:0007669"/>
    <property type="project" value="UniProtKB-KW"/>
</dbReference>
<dbReference type="Pfam" id="PF00196">
    <property type="entry name" value="GerE"/>
    <property type="match status" value="1"/>
</dbReference>
<accession>A0A1H5QJ88</accession>
<dbReference type="STRING" id="218821.SAMN05421837_10397"/>
<evidence type="ECO:0000313" key="5">
    <source>
        <dbReference type="EMBL" id="SEF26136.1"/>
    </source>
</evidence>
<dbReference type="InterPro" id="IPR000792">
    <property type="entry name" value="Tscrpt_reg_LuxR_C"/>
</dbReference>
<dbReference type="SMART" id="SM00421">
    <property type="entry name" value="HTH_LUXR"/>
    <property type="match status" value="1"/>
</dbReference>
<evidence type="ECO:0000313" key="6">
    <source>
        <dbReference type="Proteomes" id="UP000198878"/>
    </source>
</evidence>
<name>A0A1H5QJ88_9PSEU</name>
<dbReference type="RefSeq" id="WP_086677422.1">
    <property type="nucleotide sequence ID" value="NZ_FNUJ01000003.1"/>
</dbReference>
<dbReference type="PROSITE" id="PS00622">
    <property type="entry name" value="HTH_LUXR_1"/>
    <property type="match status" value="1"/>
</dbReference>
<dbReference type="SUPFAM" id="SSF46894">
    <property type="entry name" value="C-terminal effector domain of the bipartite response regulators"/>
    <property type="match status" value="1"/>
</dbReference>
<dbReference type="Proteomes" id="UP000198878">
    <property type="component" value="Unassembled WGS sequence"/>
</dbReference>
<dbReference type="InterPro" id="IPR016032">
    <property type="entry name" value="Sig_transdc_resp-reg_C-effctor"/>
</dbReference>
<gene>
    <name evidence="5" type="ORF">SAMN05421837_10397</name>
</gene>
<reference evidence="6" key="1">
    <citation type="submission" date="2016-10" db="EMBL/GenBank/DDBJ databases">
        <authorList>
            <person name="Varghese N."/>
            <person name="Submissions S."/>
        </authorList>
    </citation>
    <scope>NUCLEOTIDE SEQUENCE [LARGE SCALE GENOMIC DNA]</scope>
    <source>
        <strain evidence="6">DSM 44654</strain>
    </source>
</reference>
<dbReference type="EMBL" id="FNUJ01000003">
    <property type="protein sequence ID" value="SEF26136.1"/>
    <property type="molecule type" value="Genomic_DNA"/>
</dbReference>
<dbReference type="Gene3D" id="1.10.10.10">
    <property type="entry name" value="Winged helix-like DNA-binding domain superfamily/Winged helix DNA-binding domain"/>
    <property type="match status" value="1"/>
</dbReference>